<dbReference type="InParanoid" id="A9W9V2"/>
<accession>A9W9V2</accession>
<dbReference type="Proteomes" id="UP000002008">
    <property type="component" value="Chromosome"/>
</dbReference>
<sequence length="97" mass="11193">MWMQYLTYCGDTGEVQMSRIASSLLLRHLHRALASRLPQSRRRCRFLSNRVTVRFETGSGQIGNNSIINERFRVICHTECGILQIVHSDMPQELADD</sequence>
<keyword evidence="2" id="KW-1185">Reference proteome</keyword>
<organism evidence="1 2">
    <name type="scientific">Chloroflexus aurantiacus (strain ATCC 29366 / DSM 635 / J-10-fl)</name>
    <dbReference type="NCBI Taxonomy" id="324602"/>
    <lineage>
        <taxon>Bacteria</taxon>
        <taxon>Bacillati</taxon>
        <taxon>Chloroflexota</taxon>
        <taxon>Chloroflexia</taxon>
        <taxon>Chloroflexales</taxon>
        <taxon>Chloroflexineae</taxon>
        <taxon>Chloroflexaceae</taxon>
        <taxon>Chloroflexus</taxon>
    </lineage>
</organism>
<evidence type="ECO:0000313" key="2">
    <source>
        <dbReference type="Proteomes" id="UP000002008"/>
    </source>
</evidence>
<dbReference type="EMBL" id="CP000909">
    <property type="protein sequence ID" value="ABY34588.1"/>
    <property type="molecule type" value="Genomic_DNA"/>
</dbReference>
<name>A9W9V2_CHLAA</name>
<dbReference type="EnsemblBacteria" id="ABY34588">
    <property type="protein sequence ID" value="ABY34588"/>
    <property type="gene ID" value="Caur_1360"/>
</dbReference>
<evidence type="ECO:0000313" key="1">
    <source>
        <dbReference type="EMBL" id="ABY34588.1"/>
    </source>
</evidence>
<gene>
    <name evidence="1" type="ordered locus">Caur_1360</name>
</gene>
<dbReference type="KEGG" id="cau:Caur_1360"/>
<reference evidence="2" key="1">
    <citation type="journal article" date="2011" name="BMC Genomics">
        <title>Complete genome sequence of the filamentous anoxygenic phototrophic bacterium Chloroflexus aurantiacus.</title>
        <authorList>
            <person name="Tang K.H."/>
            <person name="Barry K."/>
            <person name="Chertkov O."/>
            <person name="Dalin E."/>
            <person name="Han C.S."/>
            <person name="Hauser L.J."/>
            <person name="Honchak B.M."/>
            <person name="Karbach L.E."/>
            <person name="Land M.L."/>
            <person name="Lapidus A."/>
            <person name="Larimer F.W."/>
            <person name="Mikhailova N."/>
            <person name="Pitluck S."/>
            <person name="Pierson B.K."/>
            <person name="Blankenship R.E."/>
        </authorList>
    </citation>
    <scope>NUCLEOTIDE SEQUENCE [LARGE SCALE GENOMIC DNA]</scope>
    <source>
        <strain evidence="2">ATCC 29366 / DSM 635 / J-10-fl</strain>
    </source>
</reference>
<dbReference type="HOGENOM" id="CLU_2567639_0_0_0"/>
<dbReference type="AlphaFoldDB" id="A9W9V2"/>
<protein>
    <submittedName>
        <fullName evidence="1">Uncharacterized protein</fullName>
    </submittedName>
</protein>
<proteinExistence type="predicted"/>
<dbReference type="STRING" id="324602.Caur_1360"/>